<dbReference type="InterPro" id="IPR052698">
    <property type="entry name" value="MoCofactor_Util/Proc"/>
</dbReference>
<sequence length="277" mass="29855">MIREELRLMEAHQPFARAAIVRTAGSVPGKLGACMLVRADGTSLGTVGGAELEERVKEACRRALELGEGDLLHFDLQAWKPGGLRSLCGGTVDVAVEYVPARPNLLLWGGGHVSLAIAALLPSLEYDYSVADDRPDWVGLDRFPTAVRREVIAPRGVWDILDPASFTHLYLLGYDAMKDLELLADSIERFPGHIGLMASVSKREHMFHTLRERGVSPTAIGRIRSPVGIDIGAESPGEIALSVAAELVRERHPTRRALPRHAAVTRQAGALPGTGGA</sequence>
<dbReference type="PANTHER" id="PTHR30388">
    <property type="entry name" value="ALDEHYDE OXIDOREDUCTASE MOLYBDENUM COFACTOR ASSEMBLY PROTEIN"/>
    <property type="match status" value="1"/>
</dbReference>
<dbReference type="InterPro" id="IPR027051">
    <property type="entry name" value="XdhC_Rossmann_dom"/>
</dbReference>
<name>T1AD08_9ZZZZ</name>
<dbReference type="InterPro" id="IPR003777">
    <property type="entry name" value="XdhC_CoxI"/>
</dbReference>
<comment type="caution">
    <text evidence="3">The sequence shown here is derived from an EMBL/GenBank/DDBJ whole genome shotgun (WGS) entry which is preliminary data.</text>
</comment>
<feature type="domain" description="XdhC Rossmann" evidence="2">
    <location>
        <begin position="105"/>
        <end position="247"/>
    </location>
</feature>
<evidence type="ECO:0000313" key="3">
    <source>
        <dbReference type="EMBL" id="EQD54518.1"/>
    </source>
</evidence>
<evidence type="ECO:0000259" key="2">
    <source>
        <dbReference type="Pfam" id="PF13478"/>
    </source>
</evidence>
<accession>T1AD08</accession>
<proteinExistence type="predicted"/>
<dbReference type="Gene3D" id="3.40.50.720">
    <property type="entry name" value="NAD(P)-binding Rossmann-like Domain"/>
    <property type="match status" value="1"/>
</dbReference>
<dbReference type="AlphaFoldDB" id="T1AD08"/>
<evidence type="ECO:0000259" key="1">
    <source>
        <dbReference type="Pfam" id="PF02625"/>
    </source>
</evidence>
<dbReference type="PANTHER" id="PTHR30388:SF6">
    <property type="entry name" value="XANTHINE DEHYDROGENASE SUBUNIT A-RELATED"/>
    <property type="match status" value="1"/>
</dbReference>
<reference evidence="3" key="1">
    <citation type="submission" date="2013-08" db="EMBL/GenBank/DDBJ databases">
        <authorList>
            <person name="Mendez C."/>
            <person name="Richter M."/>
            <person name="Ferrer M."/>
            <person name="Sanchez J."/>
        </authorList>
    </citation>
    <scope>NUCLEOTIDE SEQUENCE</scope>
</reference>
<dbReference type="Pfam" id="PF13478">
    <property type="entry name" value="XdhC_C"/>
    <property type="match status" value="1"/>
</dbReference>
<gene>
    <name evidence="3" type="ORF">B1B_09655</name>
</gene>
<dbReference type="EMBL" id="AUZY01006399">
    <property type="protein sequence ID" value="EQD54518.1"/>
    <property type="molecule type" value="Genomic_DNA"/>
</dbReference>
<feature type="domain" description="XdhC- CoxI" evidence="1">
    <location>
        <begin position="9"/>
        <end position="75"/>
    </location>
</feature>
<organism evidence="3">
    <name type="scientific">mine drainage metagenome</name>
    <dbReference type="NCBI Taxonomy" id="410659"/>
    <lineage>
        <taxon>unclassified sequences</taxon>
        <taxon>metagenomes</taxon>
        <taxon>ecological metagenomes</taxon>
    </lineage>
</organism>
<protein>
    <submittedName>
        <fullName evidence="3">Xanthine dehydrogenase accessory factor</fullName>
    </submittedName>
</protein>
<reference evidence="3" key="2">
    <citation type="journal article" date="2014" name="ISME J.">
        <title>Microbial stratification in low pH oxic and suboxic macroscopic growths along an acid mine drainage.</title>
        <authorList>
            <person name="Mendez-Garcia C."/>
            <person name="Mesa V."/>
            <person name="Sprenger R.R."/>
            <person name="Richter M."/>
            <person name="Diez M.S."/>
            <person name="Solano J."/>
            <person name="Bargiela R."/>
            <person name="Golyshina O.V."/>
            <person name="Manteca A."/>
            <person name="Ramos J.L."/>
            <person name="Gallego J.R."/>
            <person name="Llorente I."/>
            <person name="Martins Dos Santos V.A."/>
            <person name="Jensen O.N."/>
            <person name="Pelaez A.I."/>
            <person name="Sanchez J."/>
            <person name="Ferrer M."/>
        </authorList>
    </citation>
    <scope>NUCLEOTIDE SEQUENCE</scope>
</reference>
<dbReference type="Pfam" id="PF02625">
    <property type="entry name" value="XdhC_CoxI"/>
    <property type="match status" value="1"/>
</dbReference>